<name>A0A2M6RAA6_9BACT</name>
<dbReference type="SMART" id="SM00322">
    <property type="entry name" value="KH"/>
    <property type="match status" value="1"/>
</dbReference>
<organism evidence="11 12">
    <name type="scientific">Candidatus Berkelbacteria bacterium CG10_big_fil_rev_8_21_14_0_10_43_14</name>
    <dbReference type="NCBI Taxonomy" id="1974515"/>
    <lineage>
        <taxon>Bacteria</taxon>
        <taxon>Candidatus Berkelbacteria</taxon>
    </lineage>
</organism>
<dbReference type="CDD" id="cd02412">
    <property type="entry name" value="KH-II_30S_S3"/>
    <property type="match status" value="1"/>
</dbReference>
<keyword evidence="2 8" id="KW-0699">rRNA-binding</keyword>
<keyword evidence="5 8" id="KW-0687">Ribonucleoprotein</keyword>
<comment type="caution">
    <text evidence="11">The sequence shown here is derived from an EMBL/GenBank/DDBJ whole genome shotgun (WGS) entry which is preliminary data.</text>
</comment>
<dbReference type="SUPFAM" id="SSF54821">
    <property type="entry name" value="Ribosomal protein S3 C-terminal domain"/>
    <property type="match status" value="1"/>
</dbReference>
<gene>
    <name evidence="8" type="primary">rpsC</name>
    <name evidence="11" type="ORF">COT79_02000</name>
</gene>
<dbReference type="InterPro" id="IPR036419">
    <property type="entry name" value="Ribosomal_S3_C_sf"/>
</dbReference>
<dbReference type="InterPro" id="IPR004087">
    <property type="entry name" value="KH_dom"/>
</dbReference>
<comment type="subunit">
    <text evidence="8">Part of the 30S ribosomal subunit. Forms a tight complex with proteins S10 and S14.</text>
</comment>
<evidence type="ECO:0000259" key="10">
    <source>
        <dbReference type="PROSITE" id="PS50823"/>
    </source>
</evidence>
<evidence type="ECO:0000256" key="8">
    <source>
        <dbReference type="HAMAP-Rule" id="MF_01309"/>
    </source>
</evidence>
<evidence type="ECO:0000256" key="1">
    <source>
        <dbReference type="ARBA" id="ARBA00010761"/>
    </source>
</evidence>
<dbReference type="NCBIfam" id="TIGR01009">
    <property type="entry name" value="rpsC_bact"/>
    <property type="match status" value="1"/>
</dbReference>
<sequence length="222" mass="24373">MGHKINPGSLRLPITRAWTSKWFSSKKDFAQKLFQDITIRDTITKQYGSNSGIADVIIERNPQEITLTIHTSKPGILIGRGGKGITDIKAILSKITSSKLRLNVVEIKKPDLRAKIVASQIGQQITRRISYRRAAKQSAERVMQAGAKGVKITIGGRLQGADIARTETLSLGTIPTSSLKRDIEYAQVHAPTTYGIIGVKVWIHKGSLEIQDDSPIASRPLL</sequence>
<dbReference type="PROSITE" id="PS00548">
    <property type="entry name" value="RIBOSOMAL_S3"/>
    <property type="match status" value="1"/>
</dbReference>
<comment type="similarity">
    <text evidence="1 8 9">Belongs to the universal ribosomal protein uS3 family.</text>
</comment>
<dbReference type="InterPro" id="IPR015946">
    <property type="entry name" value="KH_dom-like_a/b"/>
</dbReference>
<dbReference type="GO" id="GO:0006412">
    <property type="term" value="P:translation"/>
    <property type="evidence" value="ECO:0007669"/>
    <property type="project" value="UniProtKB-UniRule"/>
</dbReference>
<dbReference type="InterPro" id="IPR057258">
    <property type="entry name" value="Ribosomal_uS3"/>
</dbReference>
<evidence type="ECO:0000256" key="9">
    <source>
        <dbReference type="RuleBase" id="RU003624"/>
    </source>
</evidence>
<dbReference type="GO" id="GO:0003729">
    <property type="term" value="F:mRNA binding"/>
    <property type="evidence" value="ECO:0007669"/>
    <property type="project" value="UniProtKB-UniRule"/>
</dbReference>
<evidence type="ECO:0000256" key="2">
    <source>
        <dbReference type="ARBA" id="ARBA00022730"/>
    </source>
</evidence>
<dbReference type="Proteomes" id="UP000231162">
    <property type="component" value="Unassembled WGS sequence"/>
</dbReference>
<dbReference type="InterPro" id="IPR018280">
    <property type="entry name" value="Ribosomal_uS3_CS"/>
</dbReference>
<evidence type="ECO:0000256" key="6">
    <source>
        <dbReference type="ARBA" id="ARBA00024998"/>
    </source>
</evidence>
<keyword evidence="4 8" id="KW-0689">Ribosomal protein</keyword>
<evidence type="ECO:0000256" key="3">
    <source>
        <dbReference type="ARBA" id="ARBA00022884"/>
    </source>
</evidence>
<dbReference type="GO" id="GO:0022627">
    <property type="term" value="C:cytosolic small ribosomal subunit"/>
    <property type="evidence" value="ECO:0007669"/>
    <property type="project" value="TreeGrafter"/>
</dbReference>
<evidence type="ECO:0000256" key="5">
    <source>
        <dbReference type="ARBA" id="ARBA00023274"/>
    </source>
</evidence>
<accession>A0A2M6RAA6</accession>
<dbReference type="SUPFAM" id="SSF54814">
    <property type="entry name" value="Prokaryotic type KH domain (KH-domain type II)"/>
    <property type="match status" value="1"/>
</dbReference>
<comment type="function">
    <text evidence="6 8">Binds the lower part of the 30S subunit head. Binds mRNA in the 70S ribosome, positioning it for translation.</text>
</comment>
<evidence type="ECO:0000313" key="11">
    <source>
        <dbReference type="EMBL" id="PIS06911.1"/>
    </source>
</evidence>
<dbReference type="PANTHER" id="PTHR11760">
    <property type="entry name" value="30S/40S RIBOSOMAL PROTEIN S3"/>
    <property type="match status" value="1"/>
</dbReference>
<dbReference type="Pfam" id="PF00189">
    <property type="entry name" value="Ribosomal_S3_C"/>
    <property type="match status" value="1"/>
</dbReference>
<evidence type="ECO:0000256" key="4">
    <source>
        <dbReference type="ARBA" id="ARBA00022980"/>
    </source>
</evidence>
<keyword evidence="3 8" id="KW-0694">RNA-binding</keyword>
<dbReference type="Gene3D" id="3.30.300.20">
    <property type="match status" value="1"/>
</dbReference>
<dbReference type="AlphaFoldDB" id="A0A2M6RAA6"/>
<dbReference type="Pfam" id="PF07650">
    <property type="entry name" value="KH_2"/>
    <property type="match status" value="1"/>
</dbReference>
<dbReference type="FunFam" id="3.30.300.20:FF:000001">
    <property type="entry name" value="30S ribosomal protein S3"/>
    <property type="match status" value="1"/>
</dbReference>
<dbReference type="InterPro" id="IPR004044">
    <property type="entry name" value="KH_dom_type_2"/>
</dbReference>
<dbReference type="PROSITE" id="PS50823">
    <property type="entry name" value="KH_TYPE_2"/>
    <property type="match status" value="1"/>
</dbReference>
<reference evidence="12" key="1">
    <citation type="submission" date="2017-09" db="EMBL/GenBank/DDBJ databases">
        <title>Depth-based differentiation of microbial function through sediment-hosted aquifers and enrichment of novel symbionts in the deep terrestrial subsurface.</title>
        <authorList>
            <person name="Probst A.J."/>
            <person name="Ladd B."/>
            <person name="Jarett J.K."/>
            <person name="Geller-Mcgrath D.E."/>
            <person name="Sieber C.M.K."/>
            <person name="Emerson J.B."/>
            <person name="Anantharaman K."/>
            <person name="Thomas B.C."/>
            <person name="Malmstrom R."/>
            <person name="Stieglmeier M."/>
            <person name="Klingl A."/>
            <person name="Woyke T."/>
            <person name="Ryan C.M."/>
            <person name="Banfield J.F."/>
        </authorList>
    </citation>
    <scope>NUCLEOTIDE SEQUENCE [LARGE SCALE GENOMIC DNA]</scope>
</reference>
<evidence type="ECO:0000256" key="7">
    <source>
        <dbReference type="ARBA" id="ARBA00035257"/>
    </source>
</evidence>
<dbReference type="HAMAP" id="MF_01309_B">
    <property type="entry name" value="Ribosomal_uS3_B"/>
    <property type="match status" value="1"/>
</dbReference>
<dbReference type="PANTHER" id="PTHR11760:SF19">
    <property type="entry name" value="SMALL RIBOSOMAL SUBUNIT PROTEIN US3C"/>
    <property type="match status" value="1"/>
</dbReference>
<dbReference type="Gene3D" id="3.30.1140.32">
    <property type="entry name" value="Ribosomal protein S3, C-terminal domain"/>
    <property type="match status" value="1"/>
</dbReference>
<dbReference type="InterPro" id="IPR005704">
    <property type="entry name" value="Ribosomal_uS3_bac-typ"/>
</dbReference>
<evidence type="ECO:0000313" key="12">
    <source>
        <dbReference type="Proteomes" id="UP000231162"/>
    </source>
</evidence>
<dbReference type="InterPro" id="IPR001351">
    <property type="entry name" value="Ribosomal_uS3_C"/>
</dbReference>
<dbReference type="GO" id="GO:0003735">
    <property type="term" value="F:structural constituent of ribosome"/>
    <property type="evidence" value="ECO:0007669"/>
    <property type="project" value="InterPro"/>
</dbReference>
<proteinExistence type="inferred from homology"/>
<dbReference type="GO" id="GO:0019843">
    <property type="term" value="F:rRNA binding"/>
    <property type="evidence" value="ECO:0007669"/>
    <property type="project" value="UniProtKB-UniRule"/>
</dbReference>
<feature type="domain" description="KH type-2" evidence="10">
    <location>
        <begin position="39"/>
        <end position="108"/>
    </location>
</feature>
<dbReference type="EMBL" id="PEZX01000029">
    <property type="protein sequence ID" value="PIS06911.1"/>
    <property type="molecule type" value="Genomic_DNA"/>
</dbReference>
<dbReference type="InterPro" id="IPR009019">
    <property type="entry name" value="KH_sf_prok-type"/>
</dbReference>
<protein>
    <recommendedName>
        <fullName evidence="7 8">Small ribosomal subunit protein uS3</fullName>
    </recommendedName>
</protein>